<dbReference type="SUPFAM" id="SSF56349">
    <property type="entry name" value="DNA breaking-rejoining enzymes"/>
    <property type="match status" value="1"/>
</dbReference>
<protein>
    <recommendedName>
        <fullName evidence="2">Phage integrase SAM-like domain-containing protein</fullName>
    </recommendedName>
</protein>
<dbReference type="InterPro" id="IPR011010">
    <property type="entry name" value="DNA_brk_join_enz"/>
</dbReference>
<dbReference type="InterPro" id="IPR025269">
    <property type="entry name" value="SAM-like_dom"/>
</dbReference>
<dbReference type="GO" id="GO:0003677">
    <property type="term" value="F:DNA binding"/>
    <property type="evidence" value="ECO:0007669"/>
    <property type="project" value="UniProtKB-KW"/>
</dbReference>
<feature type="domain" description="Phage integrase SAM-like" evidence="2">
    <location>
        <begin position="97"/>
        <end position="162"/>
    </location>
</feature>
<name>A0A5J4RSN1_9ZZZZ</name>
<evidence type="ECO:0000313" key="3">
    <source>
        <dbReference type="EMBL" id="KAA6336150.1"/>
    </source>
</evidence>
<reference evidence="3" key="1">
    <citation type="submission" date="2019-03" db="EMBL/GenBank/DDBJ databases">
        <title>Single cell metagenomics reveals metabolic interactions within the superorganism composed of flagellate Streblomastix strix and complex community of Bacteroidetes bacteria on its surface.</title>
        <authorList>
            <person name="Treitli S.C."/>
            <person name="Kolisko M."/>
            <person name="Husnik F."/>
            <person name="Keeling P."/>
            <person name="Hampl V."/>
        </authorList>
    </citation>
    <scope>NUCLEOTIDE SEQUENCE</scope>
    <source>
        <strain evidence="3">STM</strain>
    </source>
</reference>
<proteinExistence type="predicted"/>
<dbReference type="InterPro" id="IPR010998">
    <property type="entry name" value="Integrase_recombinase_N"/>
</dbReference>
<dbReference type="EMBL" id="SNRY01000822">
    <property type="protein sequence ID" value="KAA6336150.1"/>
    <property type="molecule type" value="Genomic_DNA"/>
</dbReference>
<dbReference type="Pfam" id="PF13102">
    <property type="entry name" value="Phage_int_SAM_5"/>
    <property type="match status" value="1"/>
</dbReference>
<keyword evidence="1" id="KW-0238">DNA-binding</keyword>
<accession>A0A5J4RSN1</accession>
<evidence type="ECO:0000259" key="2">
    <source>
        <dbReference type="Pfam" id="PF13102"/>
    </source>
</evidence>
<dbReference type="Gene3D" id="1.10.150.130">
    <property type="match status" value="1"/>
</dbReference>
<gene>
    <name evidence="3" type="ORF">EZS27_015675</name>
</gene>
<evidence type="ECO:0000256" key="1">
    <source>
        <dbReference type="ARBA" id="ARBA00023125"/>
    </source>
</evidence>
<comment type="caution">
    <text evidence="3">The sequence shown here is derived from an EMBL/GenBank/DDBJ whole genome shotgun (WGS) entry which is preliminary data.</text>
</comment>
<sequence length="184" mass="20988">MNQGSPYECNNTGKRGKLYLDIYEKGQRKWESLHLDLSDDKELNREIWRLAEICRAKRNLQMVSGDWGLIDPIGGRKTLYHFIESLAKGRGPSDRFVCVLRHLKRFPGGTTIQIGQINEKWVADFQSYLLKSLAQNTAHFYAGAIQQVLNQAVLDNIIAKNPGAPMLSQSSCGKRIWYFSILTK</sequence>
<organism evidence="3">
    <name type="scientific">termite gut metagenome</name>
    <dbReference type="NCBI Taxonomy" id="433724"/>
    <lineage>
        <taxon>unclassified sequences</taxon>
        <taxon>metagenomes</taxon>
        <taxon>organismal metagenomes</taxon>
    </lineage>
</organism>
<dbReference type="AlphaFoldDB" id="A0A5J4RSN1"/>